<dbReference type="EMBL" id="CP011112">
    <property type="protein sequence ID" value="AKU17344.1"/>
    <property type="molecule type" value="Genomic_DNA"/>
</dbReference>
<dbReference type="InterPro" id="IPR016181">
    <property type="entry name" value="Acyl_CoA_acyltransferase"/>
</dbReference>
<dbReference type="CDD" id="cd04301">
    <property type="entry name" value="NAT_SF"/>
    <property type="match status" value="1"/>
</dbReference>
<evidence type="ECO:0000313" key="4">
    <source>
        <dbReference type="EMBL" id="AKU17344.1"/>
    </source>
</evidence>
<dbReference type="InterPro" id="IPR000182">
    <property type="entry name" value="GNAT_dom"/>
</dbReference>
<accession>A0A0K1JKU2</accession>
<dbReference type="GO" id="GO:0016747">
    <property type="term" value="F:acyltransferase activity, transferring groups other than amino-acyl groups"/>
    <property type="evidence" value="ECO:0007669"/>
    <property type="project" value="InterPro"/>
</dbReference>
<dbReference type="PANTHER" id="PTHR43877">
    <property type="entry name" value="AMINOALKYLPHOSPHONATE N-ACETYLTRANSFERASE-RELATED-RELATED"/>
    <property type="match status" value="1"/>
</dbReference>
<dbReference type="PANTHER" id="PTHR43877:SF1">
    <property type="entry name" value="ACETYLTRANSFERASE"/>
    <property type="match status" value="1"/>
</dbReference>
<dbReference type="Gene3D" id="3.40.630.30">
    <property type="match status" value="1"/>
</dbReference>
<evidence type="ECO:0000256" key="1">
    <source>
        <dbReference type="ARBA" id="ARBA00022679"/>
    </source>
</evidence>
<reference evidence="4 5" key="1">
    <citation type="submission" date="2015-03" db="EMBL/GenBank/DDBJ databases">
        <title>Luteipulveratus halotolerans sp. nov., a novel actinobacterium (Dermacoccaceae) from Sarawak, Malaysia.</title>
        <authorList>
            <person name="Juboi H."/>
            <person name="Basik A."/>
            <person name="Shamsul S.S."/>
            <person name="Arnold P."/>
            <person name="Schmitt E.K."/>
            <person name="Sanglier J.-J."/>
            <person name="Yeo T."/>
        </authorList>
    </citation>
    <scope>NUCLEOTIDE SEQUENCE [LARGE SCALE GENOMIC DNA]</scope>
    <source>
        <strain evidence="4 5">MN07-A0370</strain>
    </source>
</reference>
<evidence type="ECO:0000256" key="2">
    <source>
        <dbReference type="ARBA" id="ARBA00023315"/>
    </source>
</evidence>
<keyword evidence="5" id="KW-1185">Reference proteome</keyword>
<dbReference type="KEGG" id="lmoi:VV02_18295"/>
<dbReference type="PATRIC" id="fig|571913.6.peg.3710"/>
<dbReference type="Pfam" id="PF00583">
    <property type="entry name" value="Acetyltransf_1"/>
    <property type="match status" value="1"/>
</dbReference>
<feature type="domain" description="N-acetyltransferase" evidence="3">
    <location>
        <begin position="10"/>
        <end position="178"/>
    </location>
</feature>
<dbReference type="OrthoDB" id="5243635at2"/>
<keyword evidence="2" id="KW-0012">Acyltransferase</keyword>
<dbReference type="Proteomes" id="UP000066480">
    <property type="component" value="Chromosome"/>
</dbReference>
<dbReference type="InterPro" id="IPR050832">
    <property type="entry name" value="Bact_Acetyltransf"/>
</dbReference>
<organism evidence="4 5">
    <name type="scientific">Luteipulveratus mongoliensis</name>
    <dbReference type="NCBI Taxonomy" id="571913"/>
    <lineage>
        <taxon>Bacteria</taxon>
        <taxon>Bacillati</taxon>
        <taxon>Actinomycetota</taxon>
        <taxon>Actinomycetes</taxon>
        <taxon>Micrococcales</taxon>
        <taxon>Dermacoccaceae</taxon>
        <taxon>Luteipulveratus</taxon>
    </lineage>
</organism>
<protein>
    <recommendedName>
        <fullName evidence="3">N-acetyltransferase domain-containing protein</fullName>
    </recommendedName>
</protein>
<gene>
    <name evidence="4" type="ORF">VV02_18295</name>
</gene>
<name>A0A0K1JKU2_9MICO</name>
<dbReference type="PROSITE" id="PS51186">
    <property type="entry name" value="GNAT"/>
    <property type="match status" value="1"/>
</dbReference>
<evidence type="ECO:0000313" key="5">
    <source>
        <dbReference type="Proteomes" id="UP000066480"/>
    </source>
</evidence>
<proteinExistence type="predicted"/>
<sequence>MTTDLPAADAAVRTARPADAAAVGEVQSRVWRTAYAGLLPREVLDTFEAEAFADIWSRSLAEPPTSQHRLLVATAGTDLVGLAAVGPTDVAGRGELLVLGVAPEHRRVGHGSRLLNAAVDTLRANDFREIEIWVAVGDETTRAFLESAGPQPDGAWRDREVAEDGTTAREVRLVASIVGT</sequence>
<evidence type="ECO:0000259" key="3">
    <source>
        <dbReference type="PROSITE" id="PS51186"/>
    </source>
</evidence>
<dbReference type="AlphaFoldDB" id="A0A0K1JKU2"/>
<keyword evidence="1" id="KW-0808">Transferase</keyword>
<dbReference type="STRING" id="571913.VV02_18295"/>
<dbReference type="RefSeq" id="WP_052593793.1">
    <property type="nucleotide sequence ID" value="NZ_CP011112.1"/>
</dbReference>
<dbReference type="SUPFAM" id="SSF55729">
    <property type="entry name" value="Acyl-CoA N-acyltransferases (Nat)"/>
    <property type="match status" value="1"/>
</dbReference>